<proteinExistence type="predicted"/>
<protein>
    <submittedName>
        <fullName evidence="2">Uncharacterized protein</fullName>
    </submittedName>
</protein>
<evidence type="ECO:0000313" key="3">
    <source>
        <dbReference type="Proteomes" id="UP000019132"/>
    </source>
</evidence>
<dbReference type="HOGENOM" id="CLU_079512_0_0_1"/>
<dbReference type="EMBL" id="GL376631">
    <property type="status" value="NOT_ANNOTATED_CDS"/>
    <property type="molecule type" value="Genomic_DNA"/>
</dbReference>
<reference evidence="2" key="3">
    <citation type="submission" date="2015-02" db="UniProtKB">
        <authorList>
            <consortium name="EnsemblProtists"/>
        </authorList>
    </citation>
    <scope>IDENTIFICATION</scope>
    <source>
        <strain evidence="2">DAOM BR144</strain>
    </source>
</reference>
<dbReference type="Proteomes" id="UP000019132">
    <property type="component" value="Unassembled WGS sequence"/>
</dbReference>
<dbReference type="EnsemblProtists" id="PYU1_T004562">
    <property type="protein sequence ID" value="PYU1_T004562"/>
    <property type="gene ID" value="PYU1_G004551"/>
</dbReference>
<accession>K3WHX0</accession>
<sequence length="299" mass="34022">MSDSDYSGSSYDDGDDDGFLFESNEDADDAPKVLRPQALWPPAAQHNGDPRAPPSPLVRHRHGRRVSHVATSANEEVAAYTEALRTTTSRRGSISAGASSGVQFLLSEETRRRHRDSKRRMEIAEKTQQALLKAHELNALAEDMSLWVHAFVIPPRWRQQIVAYLTPIHKQMRFCECHLLQAWNLLQPPFDKVNFTEYEARFKLFEQSVGILEAAILDCQQKVIEGEKAAACAFLQLWYRKQLAKRGFYTKVVKISRHHRGLIPGMFDSTPGRSKLTLNHRTKDAIMEFPTSSFEPSFK</sequence>
<feature type="compositionally biased region" description="Low complexity" evidence="1">
    <location>
        <begin position="1"/>
        <end position="11"/>
    </location>
</feature>
<evidence type="ECO:0000256" key="1">
    <source>
        <dbReference type="SAM" id="MobiDB-lite"/>
    </source>
</evidence>
<dbReference type="AlphaFoldDB" id="K3WHX0"/>
<reference evidence="3" key="2">
    <citation type="submission" date="2010-04" db="EMBL/GenBank/DDBJ databases">
        <authorList>
            <person name="Buell R."/>
            <person name="Hamilton J."/>
            <person name="Hostetler J."/>
        </authorList>
    </citation>
    <scope>NUCLEOTIDE SEQUENCE [LARGE SCALE GENOMIC DNA]</scope>
    <source>
        <strain evidence="3">DAOM:BR144</strain>
    </source>
</reference>
<keyword evidence="3" id="KW-1185">Reference proteome</keyword>
<reference evidence="3" key="1">
    <citation type="journal article" date="2010" name="Genome Biol.">
        <title>Genome sequence of the necrotrophic plant pathogen Pythium ultimum reveals original pathogenicity mechanisms and effector repertoire.</title>
        <authorList>
            <person name="Levesque C.A."/>
            <person name="Brouwer H."/>
            <person name="Cano L."/>
            <person name="Hamilton J.P."/>
            <person name="Holt C."/>
            <person name="Huitema E."/>
            <person name="Raffaele S."/>
            <person name="Robideau G.P."/>
            <person name="Thines M."/>
            <person name="Win J."/>
            <person name="Zerillo M.M."/>
            <person name="Beakes G.W."/>
            <person name="Boore J.L."/>
            <person name="Busam D."/>
            <person name="Dumas B."/>
            <person name="Ferriera S."/>
            <person name="Fuerstenberg S.I."/>
            <person name="Gachon C.M."/>
            <person name="Gaulin E."/>
            <person name="Govers F."/>
            <person name="Grenville-Briggs L."/>
            <person name="Horner N."/>
            <person name="Hostetler J."/>
            <person name="Jiang R.H."/>
            <person name="Johnson J."/>
            <person name="Krajaejun T."/>
            <person name="Lin H."/>
            <person name="Meijer H.J."/>
            <person name="Moore B."/>
            <person name="Morris P."/>
            <person name="Phuntmart V."/>
            <person name="Puiu D."/>
            <person name="Shetty J."/>
            <person name="Stajich J.E."/>
            <person name="Tripathy S."/>
            <person name="Wawra S."/>
            <person name="van West P."/>
            <person name="Whitty B.R."/>
            <person name="Coutinho P.M."/>
            <person name="Henrissat B."/>
            <person name="Martin F."/>
            <person name="Thomas P.D."/>
            <person name="Tyler B.M."/>
            <person name="De Vries R.P."/>
            <person name="Kamoun S."/>
            <person name="Yandell M."/>
            <person name="Tisserat N."/>
            <person name="Buell C.R."/>
        </authorList>
    </citation>
    <scope>NUCLEOTIDE SEQUENCE</scope>
    <source>
        <strain evidence="3">DAOM:BR144</strain>
    </source>
</reference>
<feature type="compositionally biased region" description="Acidic residues" evidence="1">
    <location>
        <begin position="12"/>
        <end position="28"/>
    </location>
</feature>
<feature type="region of interest" description="Disordered" evidence="1">
    <location>
        <begin position="1"/>
        <end position="67"/>
    </location>
</feature>
<dbReference type="eggNOG" id="ENOG502SASN">
    <property type="taxonomic scope" value="Eukaryota"/>
</dbReference>
<evidence type="ECO:0000313" key="2">
    <source>
        <dbReference type="EnsemblProtists" id="PYU1_T004562"/>
    </source>
</evidence>
<dbReference type="VEuPathDB" id="FungiDB:PYU1_G004551"/>
<feature type="compositionally biased region" description="Basic residues" evidence="1">
    <location>
        <begin position="58"/>
        <end position="67"/>
    </location>
</feature>
<dbReference type="InParanoid" id="K3WHX0"/>
<name>K3WHX0_GLOUD</name>
<organism evidence="2 3">
    <name type="scientific">Globisporangium ultimum (strain ATCC 200006 / CBS 805.95 / DAOM BR144)</name>
    <name type="common">Pythium ultimum</name>
    <dbReference type="NCBI Taxonomy" id="431595"/>
    <lineage>
        <taxon>Eukaryota</taxon>
        <taxon>Sar</taxon>
        <taxon>Stramenopiles</taxon>
        <taxon>Oomycota</taxon>
        <taxon>Peronosporomycetes</taxon>
        <taxon>Pythiales</taxon>
        <taxon>Pythiaceae</taxon>
        <taxon>Globisporangium</taxon>
    </lineage>
</organism>